<dbReference type="SUPFAM" id="SSF52540">
    <property type="entry name" value="P-loop containing nucleoside triphosphate hydrolases"/>
    <property type="match status" value="1"/>
</dbReference>
<feature type="transmembrane region" description="Helical" evidence="9">
    <location>
        <begin position="206"/>
        <end position="225"/>
    </location>
</feature>
<evidence type="ECO:0000313" key="13">
    <source>
        <dbReference type="Proteomes" id="UP000193411"/>
    </source>
</evidence>
<protein>
    <recommendedName>
        <fullName evidence="11">ABC transporter domain-containing protein</fullName>
    </recommendedName>
</protein>
<dbReference type="SMART" id="SM00382">
    <property type="entry name" value="AAA"/>
    <property type="match status" value="1"/>
</dbReference>
<comment type="caution">
    <text evidence="12">The sequence shown here is derived from an EMBL/GenBank/DDBJ whole genome shotgun (WGS) entry which is preliminary data.</text>
</comment>
<evidence type="ECO:0000256" key="2">
    <source>
        <dbReference type="ARBA" id="ARBA00022448"/>
    </source>
</evidence>
<feature type="transmembrane region" description="Helical" evidence="9">
    <location>
        <begin position="880"/>
        <end position="902"/>
    </location>
</feature>
<feature type="transmembrane region" description="Helical" evidence="9">
    <location>
        <begin position="752"/>
        <end position="769"/>
    </location>
</feature>
<evidence type="ECO:0000313" key="12">
    <source>
        <dbReference type="EMBL" id="ORZ40454.1"/>
    </source>
</evidence>
<feature type="compositionally biased region" description="Polar residues" evidence="8">
    <location>
        <begin position="55"/>
        <end position="64"/>
    </location>
</feature>
<dbReference type="GO" id="GO:0016020">
    <property type="term" value="C:membrane"/>
    <property type="evidence" value="ECO:0007669"/>
    <property type="project" value="UniProtKB-SubCell"/>
</dbReference>
<dbReference type="AlphaFoldDB" id="A0A1Y2I2L0"/>
<dbReference type="InterPro" id="IPR050352">
    <property type="entry name" value="ABCG_transporters"/>
</dbReference>
<evidence type="ECO:0000256" key="8">
    <source>
        <dbReference type="SAM" id="MobiDB-lite"/>
    </source>
</evidence>
<evidence type="ECO:0000256" key="9">
    <source>
        <dbReference type="SAM" id="Phobius"/>
    </source>
</evidence>
<keyword evidence="2" id="KW-0813">Transport</keyword>
<dbReference type="InterPro" id="IPR027417">
    <property type="entry name" value="P-loop_NTPase"/>
</dbReference>
<dbReference type="GO" id="GO:0016887">
    <property type="term" value="F:ATP hydrolysis activity"/>
    <property type="evidence" value="ECO:0007669"/>
    <property type="project" value="InterPro"/>
</dbReference>
<dbReference type="OrthoDB" id="66620at2759"/>
<dbReference type="GO" id="GO:0140359">
    <property type="term" value="F:ABC-type transporter activity"/>
    <property type="evidence" value="ECO:0007669"/>
    <property type="project" value="InterPro"/>
</dbReference>
<evidence type="ECO:0000259" key="11">
    <source>
        <dbReference type="PROSITE" id="PS50893"/>
    </source>
</evidence>
<dbReference type="InterPro" id="IPR003439">
    <property type="entry name" value="ABC_transporter-like_ATP-bd"/>
</dbReference>
<evidence type="ECO:0000256" key="3">
    <source>
        <dbReference type="ARBA" id="ARBA00022692"/>
    </source>
</evidence>
<dbReference type="PROSITE" id="PS50893">
    <property type="entry name" value="ABC_TRANSPORTER_2"/>
    <property type="match status" value="1"/>
</dbReference>
<keyword evidence="3 9" id="KW-0812">Transmembrane</keyword>
<feature type="signal peptide" evidence="10">
    <location>
        <begin position="1"/>
        <end position="29"/>
    </location>
</feature>
<name>A0A1Y2I2L0_9FUNG</name>
<organism evidence="12 13">
    <name type="scientific">Catenaria anguillulae PL171</name>
    <dbReference type="NCBI Taxonomy" id="765915"/>
    <lineage>
        <taxon>Eukaryota</taxon>
        <taxon>Fungi</taxon>
        <taxon>Fungi incertae sedis</taxon>
        <taxon>Blastocladiomycota</taxon>
        <taxon>Blastocladiomycetes</taxon>
        <taxon>Blastocladiales</taxon>
        <taxon>Catenariaceae</taxon>
        <taxon>Catenaria</taxon>
    </lineage>
</organism>
<evidence type="ECO:0000256" key="1">
    <source>
        <dbReference type="ARBA" id="ARBA00004141"/>
    </source>
</evidence>
<evidence type="ECO:0000256" key="10">
    <source>
        <dbReference type="SAM" id="SignalP"/>
    </source>
</evidence>
<dbReference type="InterPro" id="IPR013525">
    <property type="entry name" value="ABC2_TM"/>
</dbReference>
<feature type="compositionally biased region" description="Low complexity" evidence="8">
    <location>
        <begin position="33"/>
        <end position="51"/>
    </location>
</feature>
<comment type="subcellular location">
    <subcellularLocation>
        <location evidence="1">Membrane</location>
        <topology evidence="1">Multi-pass membrane protein</topology>
    </subcellularLocation>
</comment>
<feature type="transmembrane region" description="Helical" evidence="9">
    <location>
        <begin position="775"/>
        <end position="798"/>
    </location>
</feature>
<feature type="chain" id="PRO_5012576062" description="ABC transporter domain-containing protein" evidence="10">
    <location>
        <begin position="30"/>
        <end position="911"/>
    </location>
</feature>
<dbReference type="PANTHER" id="PTHR48041:SF91">
    <property type="entry name" value="ABC TRANSPORTER G FAMILY MEMBER 28"/>
    <property type="match status" value="1"/>
</dbReference>
<dbReference type="EMBL" id="MCFL01000003">
    <property type="protein sequence ID" value="ORZ40454.1"/>
    <property type="molecule type" value="Genomic_DNA"/>
</dbReference>
<dbReference type="InterPro" id="IPR003593">
    <property type="entry name" value="AAA+_ATPase"/>
</dbReference>
<keyword evidence="4" id="KW-0547">Nucleotide-binding</keyword>
<dbReference type="Gene3D" id="3.40.50.300">
    <property type="entry name" value="P-loop containing nucleotide triphosphate hydrolases"/>
    <property type="match status" value="1"/>
</dbReference>
<keyword evidence="6 9" id="KW-1133">Transmembrane helix</keyword>
<keyword evidence="13" id="KW-1185">Reference proteome</keyword>
<dbReference type="FunFam" id="3.40.50.300:FF:000367">
    <property type="entry name" value="ABC transporter G family member 24"/>
    <property type="match status" value="1"/>
</dbReference>
<keyword evidence="10" id="KW-0732">Signal</keyword>
<evidence type="ECO:0000256" key="4">
    <source>
        <dbReference type="ARBA" id="ARBA00022741"/>
    </source>
</evidence>
<sequence length="911" mass="100644">MPNMKSPSTLSILFITLIGICLSWTLVLAQGQPPRQSSTPSAAPARPSQTPVAAGQQQAGSNNNLPPPTGGSGAQEDLFNEIFSPKYFASLFKAVDAPVRPVRFPNGTLNVCQYISTPRNTTDRYDCDAGSFCPYGARSKTKCSKGFYCPANTAQPLYCCEGYYCPTPEQILPCPSNNYCPRGSIRPFPCHFIANCPEGTGSPRRLGVFLVVVAFVVFAWLTLTIKNRHHMVRYLKYSETMAHLGEAGEKKPMTTVTLPRRVAEAERKRLFDVQFADLGLKLPNGVEVLRGVSGELKAGRVCAILGPSGSGKTTFFNVLRGAVKRTSGTVQINGMEGELSMYRKLIGFVPQEDIMIRELTVLDTLMFSAKTRLPAHWSHTQCKQKVLETIEYLGLEHVMNQSIGTEAKRGLSGGQRKRTNIGMELVAEPSVLLLDEPTSGLDSATSFEVCSLLHSIARDQFITIAAVVHSPSPAAFEKFDDVLLLAKGGRTVYFGERSFALHYFRNLGYECPSNVNHADFLLDVVAGKRTSEKYGPLTPLDLVHAWERYTNGESPEPSGNVVVNMRLGTLEAPASAGFVGSLTHYLSDAWTETSAWFSDVTSETTEWAHGLVTCARDPIRETPSALMVFWQCFRRASFQIYRTPSKFILDQLLHLGCGAFISIASENLDYLGKQPKEICDVTPAALRLMCSNPVDNLRQVGVFMSLGAMFAGISVATNTFGNERVVHWRETAAGRPTMPYFFAKMLADFPRIVVAAFMFTLSLILFWPYRSHFMVIYAVSLLLYFCAFPMGYVLSIWVNKESVGLVGTGFALLWSLVLSGMIPSLEKVKTSGVYDGIAWLWDISPPRYGVEAIYIKEVMARPFAENSEEVQLYGYKLSHFFPNLAIMAGIGLCWCLMALISLKLANRSQFR</sequence>
<evidence type="ECO:0000256" key="6">
    <source>
        <dbReference type="ARBA" id="ARBA00022989"/>
    </source>
</evidence>
<evidence type="ECO:0000256" key="7">
    <source>
        <dbReference type="ARBA" id="ARBA00023136"/>
    </source>
</evidence>
<evidence type="ECO:0000256" key="5">
    <source>
        <dbReference type="ARBA" id="ARBA00022840"/>
    </source>
</evidence>
<dbReference type="Proteomes" id="UP000193411">
    <property type="component" value="Unassembled WGS sequence"/>
</dbReference>
<reference evidence="12 13" key="1">
    <citation type="submission" date="2016-07" db="EMBL/GenBank/DDBJ databases">
        <title>Pervasive Adenine N6-methylation of Active Genes in Fungi.</title>
        <authorList>
            <consortium name="DOE Joint Genome Institute"/>
            <person name="Mondo S.J."/>
            <person name="Dannebaum R.O."/>
            <person name="Kuo R.C."/>
            <person name="Labutti K."/>
            <person name="Haridas S."/>
            <person name="Kuo A."/>
            <person name="Salamov A."/>
            <person name="Ahrendt S.R."/>
            <person name="Lipzen A."/>
            <person name="Sullivan W."/>
            <person name="Andreopoulos W.B."/>
            <person name="Clum A."/>
            <person name="Lindquist E."/>
            <person name="Daum C."/>
            <person name="Ramamoorthy G.K."/>
            <person name="Gryganskyi A."/>
            <person name="Culley D."/>
            <person name="Magnuson J.K."/>
            <person name="James T.Y."/>
            <person name="O'Malley M.A."/>
            <person name="Stajich J.E."/>
            <person name="Spatafora J.W."/>
            <person name="Visel A."/>
            <person name="Grigoriev I.V."/>
        </authorList>
    </citation>
    <scope>NUCLEOTIDE SEQUENCE [LARGE SCALE GENOMIC DNA]</scope>
    <source>
        <strain evidence="12 13">PL171</strain>
    </source>
</reference>
<keyword evidence="7 9" id="KW-0472">Membrane</keyword>
<accession>A0A1Y2I2L0</accession>
<feature type="domain" description="ABC transporter" evidence="11">
    <location>
        <begin position="273"/>
        <end position="513"/>
    </location>
</feature>
<feature type="transmembrane region" description="Helical" evidence="9">
    <location>
        <begin position="805"/>
        <end position="825"/>
    </location>
</feature>
<keyword evidence="5" id="KW-0067">ATP-binding</keyword>
<feature type="region of interest" description="Disordered" evidence="8">
    <location>
        <begin position="33"/>
        <end position="76"/>
    </location>
</feature>
<dbReference type="STRING" id="765915.A0A1Y2I2L0"/>
<gene>
    <name evidence="12" type="ORF">BCR44DRAFT_1411441</name>
</gene>
<dbReference type="Pfam" id="PF01061">
    <property type="entry name" value="ABC2_membrane"/>
    <property type="match status" value="1"/>
</dbReference>
<dbReference type="PANTHER" id="PTHR48041">
    <property type="entry name" value="ABC TRANSPORTER G FAMILY MEMBER 28"/>
    <property type="match status" value="1"/>
</dbReference>
<dbReference type="GO" id="GO:0005524">
    <property type="term" value="F:ATP binding"/>
    <property type="evidence" value="ECO:0007669"/>
    <property type="project" value="UniProtKB-KW"/>
</dbReference>
<proteinExistence type="predicted"/>
<dbReference type="Pfam" id="PF00005">
    <property type="entry name" value="ABC_tran"/>
    <property type="match status" value="1"/>
</dbReference>